<reference evidence="3" key="1">
    <citation type="submission" date="2022-10" db="EMBL/GenBank/DDBJ databases">
        <title>The complete genomes of actinobacterial strains from the NBC collection.</title>
        <authorList>
            <person name="Joergensen T.S."/>
            <person name="Alvarez Arevalo M."/>
            <person name="Sterndorff E.B."/>
            <person name="Faurdal D."/>
            <person name="Vuksanovic O."/>
            <person name="Mourched A.-S."/>
            <person name="Charusanti P."/>
            <person name="Shaw S."/>
            <person name="Blin K."/>
            <person name="Weber T."/>
        </authorList>
    </citation>
    <scope>NUCLEOTIDE SEQUENCE</scope>
    <source>
        <strain evidence="3">NBC_00060</strain>
    </source>
</reference>
<name>A0AAU2HC23_9ACTN</name>
<organism evidence="3">
    <name type="scientific">Streptomyces sp. NBC_00060</name>
    <dbReference type="NCBI Taxonomy" id="2975636"/>
    <lineage>
        <taxon>Bacteria</taxon>
        <taxon>Bacillati</taxon>
        <taxon>Actinomycetota</taxon>
        <taxon>Actinomycetes</taxon>
        <taxon>Kitasatosporales</taxon>
        <taxon>Streptomycetaceae</taxon>
        <taxon>Streptomyces</taxon>
    </lineage>
</organism>
<accession>A0AAU2HC23</accession>
<feature type="region of interest" description="Disordered" evidence="1">
    <location>
        <begin position="41"/>
        <end position="86"/>
    </location>
</feature>
<evidence type="ECO:0000313" key="3">
    <source>
        <dbReference type="EMBL" id="WTU45126.1"/>
    </source>
</evidence>
<dbReference type="AlphaFoldDB" id="A0AAU2HC23"/>
<evidence type="ECO:0000256" key="1">
    <source>
        <dbReference type="SAM" id="MobiDB-lite"/>
    </source>
</evidence>
<evidence type="ECO:0000313" key="2">
    <source>
        <dbReference type="EMBL" id="WTU38232.1"/>
    </source>
</evidence>
<protein>
    <submittedName>
        <fullName evidence="3">Uncharacterized protein</fullName>
    </submittedName>
</protein>
<feature type="compositionally biased region" description="Low complexity" evidence="1">
    <location>
        <begin position="47"/>
        <end position="76"/>
    </location>
</feature>
<dbReference type="EMBL" id="CP108253">
    <property type="protein sequence ID" value="WTU45126.1"/>
    <property type="molecule type" value="Genomic_DNA"/>
</dbReference>
<dbReference type="EMBL" id="CP108253">
    <property type="protein sequence ID" value="WTU38232.1"/>
    <property type="molecule type" value="Genomic_DNA"/>
</dbReference>
<sequence length="162" mass="16924">MQQPGGENKQPARRRIRPWLTHTAAATVGLLIGALAASVDRSSSHDSATPTATVTATRTQTTAPSPATAPARSQQAGRVKAGQIPGDGVFLIGRDIEPGTYRSEGPQGDPITYCNWARLSGTSGESKDVISSDSSKGAETVTIAATDKAFRSNSCQTRKKTN</sequence>
<proteinExistence type="predicted"/>
<gene>
    <name evidence="2" type="ORF">OHV25_00850</name>
    <name evidence="3" type="ORF">OHV25_38990</name>
</gene>